<dbReference type="EMBL" id="BMJQ01000001">
    <property type="protein sequence ID" value="GGE98973.1"/>
    <property type="molecule type" value="Genomic_DNA"/>
</dbReference>
<dbReference type="Pfam" id="PF07992">
    <property type="entry name" value="Pyr_redox_2"/>
    <property type="match status" value="1"/>
</dbReference>
<dbReference type="SUPFAM" id="SSF51905">
    <property type="entry name" value="FAD/NAD(P)-binding domain"/>
    <property type="match status" value="2"/>
</dbReference>
<feature type="region of interest" description="Disordered" evidence="5">
    <location>
        <begin position="409"/>
        <end position="432"/>
    </location>
</feature>
<protein>
    <submittedName>
        <fullName evidence="8">Ferredoxin reductase</fullName>
    </submittedName>
</protein>
<reference evidence="8" key="1">
    <citation type="journal article" date="2014" name="Int. J. Syst. Evol. Microbiol.">
        <title>Complete genome sequence of Corynebacterium casei LMG S-19264T (=DSM 44701T), isolated from a smear-ripened cheese.</title>
        <authorList>
            <consortium name="US DOE Joint Genome Institute (JGI-PGF)"/>
            <person name="Walter F."/>
            <person name="Albersmeier A."/>
            <person name="Kalinowski J."/>
            <person name="Ruckert C."/>
        </authorList>
    </citation>
    <scope>NUCLEOTIDE SEQUENCE</scope>
    <source>
        <strain evidence="8">CGMCC 1.15725</strain>
    </source>
</reference>
<keyword evidence="2" id="KW-0285">Flavoprotein</keyword>
<keyword evidence="9" id="KW-1185">Reference proteome</keyword>
<dbReference type="Gene3D" id="3.30.390.30">
    <property type="match status" value="1"/>
</dbReference>
<organism evidence="8 9">
    <name type="scientific">Aliidongia dinghuensis</name>
    <dbReference type="NCBI Taxonomy" id="1867774"/>
    <lineage>
        <taxon>Bacteria</taxon>
        <taxon>Pseudomonadati</taxon>
        <taxon>Pseudomonadota</taxon>
        <taxon>Alphaproteobacteria</taxon>
        <taxon>Rhodospirillales</taxon>
        <taxon>Dongiaceae</taxon>
        <taxon>Aliidongia</taxon>
    </lineage>
</organism>
<evidence type="ECO:0000256" key="5">
    <source>
        <dbReference type="SAM" id="MobiDB-lite"/>
    </source>
</evidence>
<dbReference type="Pfam" id="PF14759">
    <property type="entry name" value="Reductase_C"/>
    <property type="match status" value="1"/>
</dbReference>
<dbReference type="PRINTS" id="PR00469">
    <property type="entry name" value="PNDRDTASEII"/>
</dbReference>
<proteinExistence type="predicted"/>
<feature type="domain" description="FAD/NAD(P)-binding" evidence="6">
    <location>
        <begin position="6"/>
        <end position="292"/>
    </location>
</feature>
<dbReference type="PRINTS" id="PR00368">
    <property type="entry name" value="FADPNR"/>
</dbReference>
<dbReference type="Proteomes" id="UP000646365">
    <property type="component" value="Unassembled WGS sequence"/>
</dbReference>
<evidence type="ECO:0000256" key="4">
    <source>
        <dbReference type="ARBA" id="ARBA00023002"/>
    </source>
</evidence>
<evidence type="ECO:0000259" key="7">
    <source>
        <dbReference type="Pfam" id="PF14759"/>
    </source>
</evidence>
<dbReference type="RefSeq" id="WP_189041247.1">
    <property type="nucleotide sequence ID" value="NZ_BMJQ01000001.1"/>
</dbReference>
<evidence type="ECO:0000313" key="9">
    <source>
        <dbReference type="Proteomes" id="UP000646365"/>
    </source>
</evidence>
<dbReference type="PANTHER" id="PTHR43557:SF2">
    <property type="entry name" value="RIESKE DOMAIN-CONTAINING PROTEIN-RELATED"/>
    <property type="match status" value="1"/>
</dbReference>
<reference evidence="8" key="2">
    <citation type="submission" date="2020-09" db="EMBL/GenBank/DDBJ databases">
        <authorList>
            <person name="Sun Q."/>
            <person name="Zhou Y."/>
        </authorList>
    </citation>
    <scope>NUCLEOTIDE SEQUENCE</scope>
    <source>
        <strain evidence="8">CGMCC 1.15725</strain>
    </source>
</reference>
<dbReference type="InterPro" id="IPR050446">
    <property type="entry name" value="FAD-oxidoreductase/Apoptosis"/>
</dbReference>
<evidence type="ECO:0000313" key="8">
    <source>
        <dbReference type="EMBL" id="GGE98973.1"/>
    </source>
</evidence>
<comment type="caution">
    <text evidence="8">The sequence shown here is derived from an EMBL/GenBank/DDBJ whole genome shotgun (WGS) entry which is preliminary data.</text>
</comment>
<comment type="cofactor">
    <cofactor evidence="1">
        <name>FAD</name>
        <dbReference type="ChEBI" id="CHEBI:57692"/>
    </cofactor>
</comment>
<gene>
    <name evidence="8" type="ORF">GCM10011611_00630</name>
</gene>
<dbReference type="InterPro" id="IPR016156">
    <property type="entry name" value="FAD/NAD-linked_Rdtase_dimer_sf"/>
</dbReference>
<dbReference type="SUPFAM" id="SSF55424">
    <property type="entry name" value="FAD/NAD-linked reductases, dimerisation (C-terminal) domain"/>
    <property type="match status" value="1"/>
</dbReference>
<keyword evidence="3" id="KW-0274">FAD</keyword>
<dbReference type="InterPro" id="IPR028202">
    <property type="entry name" value="Reductase_C"/>
</dbReference>
<dbReference type="GO" id="GO:0016651">
    <property type="term" value="F:oxidoreductase activity, acting on NAD(P)H"/>
    <property type="evidence" value="ECO:0007669"/>
    <property type="project" value="TreeGrafter"/>
</dbReference>
<name>A0A8J2YPB8_9PROT</name>
<evidence type="ECO:0000259" key="6">
    <source>
        <dbReference type="Pfam" id="PF07992"/>
    </source>
</evidence>
<feature type="domain" description="Reductase C-terminal" evidence="7">
    <location>
        <begin position="315"/>
        <end position="399"/>
    </location>
</feature>
<dbReference type="Gene3D" id="3.50.50.60">
    <property type="entry name" value="FAD/NAD(P)-binding domain"/>
    <property type="match status" value="2"/>
</dbReference>
<dbReference type="InterPro" id="IPR023753">
    <property type="entry name" value="FAD/NAD-binding_dom"/>
</dbReference>
<dbReference type="GO" id="GO:0005737">
    <property type="term" value="C:cytoplasm"/>
    <property type="evidence" value="ECO:0007669"/>
    <property type="project" value="TreeGrafter"/>
</dbReference>
<evidence type="ECO:0000256" key="2">
    <source>
        <dbReference type="ARBA" id="ARBA00022630"/>
    </source>
</evidence>
<evidence type="ECO:0000256" key="3">
    <source>
        <dbReference type="ARBA" id="ARBA00022827"/>
    </source>
</evidence>
<accession>A0A8J2YPB8</accession>
<dbReference type="InterPro" id="IPR036188">
    <property type="entry name" value="FAD/NAD-bd_sf"/>
</dbReference>
<keyword evidence="4" id="KW-0560">Oxidoreductase</keyword>
<sequence>MSRGAVIVGAGQAGGRAAMLLAERGYPGPVMLIGAEPLPPYERPPLSKDMLADPAAAPAFLAAADEYERLGVRMMLGRRVVSIDRAARRVVLDDGTTVPYRQLVLATGGRPRHLPFQLQRLQTLRTVDDVHAIAAQAAGARSVLVIGGGVIGLEVAATLRIKGLAVTVVEIGSRLLGRNFPHPVAALIAERHRARGVDIRTGLRVRTMWEDAAGVHATLSNDETITADFAVAGIGIVPDTGLAQDAGLIVDDGVVVDEAMRSSDPAIFAIGDMAAQAGADGRFARYETWQNANVTAERAAAAILGEALPPRDAPWFWTDQFDLNVQLAGRTGPEVEGARIVEQGSTVAGGRVFLLIEGRRLAGVAAVNAGRDMSVCRRLVAAEVELPDGFVAAEVFDARAARALLGSSRVGGSRVSGPQANASQASAHPVDA</sequence>
<dbReference type="AlphaFoldDB" id="A0A8J2YPB8"/>
<dbReference type="PANTHER" id="PTHR43557">
    <property type="entry name" value="APOPTOSIS-INDUCING FACTOR 1"/>
    <property type="match status" value="1"/>
</dbReference>
<evidence type="ECO:0000256" key="1">
    <source>
        <dbReference type="ARBA" id="ARBA00001974"/>
    </source>
</evidence>